<sequence length="668" mass="70159">MGEIRTTTTRAARPGKAVSRRTRMAAPATGAPVHRAPRPTSTPTPGQRLRYRFDNALARGAGVVIGWLALLTLAIFVVAGLAFWAFGLDGVNGEGPVPNPAEGIWQAMLRVVDAGTFAGDSSWPMRLLSFVVTLAGIFIAGSLIGLIANAVDQRIEGLRKGRSDVLESGHTVVLGWSPRIAAIVSELVVANASEKHAAVVVLGVEDKTVMEDTLSAAVGDTGTTRLVCRSGSPAKVADLEMVNLLGARSVIVMSAGNGDADAIRAVLAIKTLDPDFTGPRVVAEISDPTYADSLAALTDGRVVTVNSDHVIAEITAQSCRQSGLSQVLRDLIDFDGDEIYFAPFDELTGGTYAEALTAFDTSAVLGLARADGSILVNPPATTVLEDGDQVIAVAEDDSTFRCTGARSWPVPVPALPQDEVQLPKRLLIVGWSLLGAKVVREFDQFAVPGTVVDVVVDPSLVDPGDVRIEGLQHTDVRVHPTSAGPEELAALVRDEAYDQGIVLSYREAVEAADGDARTLLTLLALRRAWPAGGERAVRIVAEVLERDDVELVRAGGVDDWIVSDEVTSLMLAQLSERTELAQVFVELFDPEGARLSFGPAQRYVGSDPVPFGAVVAAGAARGQSVLGYRVGATGAVRLNPGKSEVVSLAAADSVLVVESRAQLAGGAR</sequence>
<evidence type="ECO:0000256" key="5">
    <source>
        <dbReference type="ARBA" id="ARBA00022989"/>
    </source>
</evidence>
<evidence type="ECO:0000256" key="8">
    <source>
        <dbReference type="SAM" id="MobiDB-lite"/>
    </source>
</evidence>
<keyword evidence="5 9" id="KW-1133">Transmembrane helix</keyword>
<proteinExistence type="inferred from homology"/>
<evidence type="ECO:0000256" key="4">
    <source>
        <dbReference type="ARBA" id="ARBA00022692"/>
    </source>
</evidence>
<dbReference type="PROSITE" id="PS51201">
    <property type="entry name" value="RCK_N"/>
    <property type="match status" value="1"/>
</dbReference>
<feature type="region of interest" description="Disordered" evidence="8">
    <location>
        <begin position="1"/>
        <end position="47"/>
    </location>
</feature>
<organism evidence="11 12">
    <name type="scientific">Blastococcus aggregatus</name>
    <dbReference type="NCBI Taxonomy" id="38502"/>
    <lineage>
        <taxon>Bacteria</taxon>
        <taxon>Bacillati</taxon>
        <taxon>Actinomycetota</taxon>
        <taxon>Actinomycetes</taxon>
        <taxon>Geodermatophilales</taxon>
        <taxon>Geodermatophilaceae</taxon>
        <taxon>Blastococcus</taxon>
    </lineage>
</organism>
<evidence type="ECO:0000313" key="12">
    <source>
        <dbReference type="Proteomes" id="UP000219435"/>
    </source>
</evidence>
<dbReference type="RefSeq" id="WP_097193783.1">
    <property type="nucleotide sequence ID" value="NZ_OBQI01000001.1"/>
</dbReference>
<keyword evidence="4 9" id="KW-0812">Transmembrane</keyword>
<keyword evidence="6" id="KW-0406">Ion transport</keyword>
<evidence type="ECO:0000256" key="3">
    <source>
        <dbReference type="ARBA" id="ARBA00022448"/>
    </source>
</evidence>
<accession>A0A285V562</accession>
<comment type="subcellular location">
    <subcellularLocation>
        <location evidence="1">Endomembrane system</location>
        <topology evidence="1">Multi-pass membrane protein</topology>
    </subcellularLocation>
</comment>
<protein>
    <submittedName>
        <fullName evidence="11">Castor and Pollux, part of voltage-gated ion channel</fullName>
    </submittedName>
</protein>
<feature type="domain" description="RCK N-terminal" evidence="10">
    <location>
        <begin position="168"/>
        <end position="304"/>
    </location>
</feature>
<dbReference type="Gene3D" id="3.40.50.720">
    <property type="entry name" value="NAD(P)-binding Rossmann-like Domain"/>
    <property type="match status" value="2"/>
</dbReference>
<feature type="transmembrane region" description="Helical" evidence="9">
    <location>
        <begin position="57"/>
        <end position="86"/>
    </location>
</feature>
<dbReference type="Pfam" id="PF22614">
    <property type="entry name" value="Slo-like_RCK"/>
    <property type="match status" value="1"/>
</dbReference>
<dbReference type="InterPro" id="IPR010420">
    <property type="entry name" value="CASTOR/POLLUX/SYM8_dom"/>
</dbReference>
<evidence type="ECO:0000256" key="2">
    <source>
        <dbReference type="ARBA" id="ARBA00008577"/>
    </source>
</evidence>
<evidence type="ECO:0000259" key="10">
    <source>
        <dbReference type="PROSITE" id="PS51201"/>
    </source>
</evidence>
<evidence type="ECO:0000256" key="9">
    <source>
        <dbReference type="SAM" id="Phobius"/>
    </source>
</evidence>
<dbReference type="OrthoDB" id="305351at2"/>
<dbReference type="InterPro" id="IPR044849">
    <property type="entry name" value="CASTOR/POLLUX/SYM8-like"/>
</dbReference>
<name>A0A285V562_9ACTN</name>
<dbReference type="EMBL" id="OBQI01000001">
    <property type="protein sequence ID" value="SOC47641.1"/>
    <property type="molecule type" value="Genomic_DNA"/>
</dbReference>
<keyword evidence="3" id="KW-0813">Transport</keyword>
<comment type="similarity">
    <text evidence="2">Belongs to the castor/pollux (TC 1.A.1.23) family.</text>
</comment>
<evidence type="ECO:0000256" key="1">
    <source>
        <dbReference type="ARBA" id="ARBA00004127"/>
    </source>
</evidence>
<evidence type="ECO:0000256" key="7">
    <source>
        <dbReference type="ARBA" id="ARBA00023136"/>
    </source>
</evidence>
<reference evidence="12" key="1">
    <citation type="submission" date="2017-08" db="EMBL/GenBank/DDBJ databases">
        <authorList>
            <person name="Varghese N."/>
            <person name="Submissions S."/>
        </authorList>
    </citation>
    <scope>NUCLEOTIDE SEQUENCE [LARGE SCALE GENOMIC DNA]</scope>
    <source>
        <strain evidence="12">DSM 4725</strain>
    </source>
</reference>
<dbReference type="Proteomes" id="UP000219435">
    <property type="component" value="Unassembled WGS sequence"/>
</dbReference>
<dbReference type="AlphaFoldDB" id="A0A285V562"/>
<gene>
    <name evidence="11" type="ORF">SAMN05660748_0939</name>
</gene>
<feature type="transmembrane region" description="Helical" evidence="9">
    <location>
        <begin position="127"/>
        <end position="151"/>
    </location>
</feature>
<keyword evidence="12" id="KW-1185">Reference proteome</keyword>
<dbReference type="PANTHER" id="PTHR31563">
    <property type="entry name" value="ION CHANNEL POLLUX-RELATED"/>
    <property type="match status" value="1"/>
</dbReference>
<evidence type="ECO:0000313" key="11">
    <source>
        <dbReference type="EMBL" id="SOC47641.1"/>
    </source>
</evidence>
<dbReference type="Pfam" id="PF06241">
    <property type="entry name" value="Castor_Poll_mid"/>
    <property type="match status" value="1"/>
</dbReference>
<dbReference type="InterPro" id="IPR003148">
    <property type="entry name" value="RCK_N"/>
</dbReference>
<evidence type="ECO:0000256" key="6">
    <source>
        <dbReference type="ARBA" id="ARBA00023065"/>
    </source>
</evidence>
<dbReference type="GO" id="GO:0006813">
    <property type="term" value="P:potassium ion transport"/>
    <property type="evidence" value="ECO:0007669"/>
    <property type="project" value="InterPro"/>
</dbReference>
<feature type="compositionally biased region" description="Polar residues" evidence="8">
    <location>
        <begin position="1"/>
        <end position="10"/>
    </location>
</feature>
<keyword evidence="7 9" id="KW-0472">Membrane</keyword>
<dbReference type="PANTHER" id="PTHR31563:SF10">
    <property type="entry name" value="ION CHANNEL POLLUX-RELATED"/>
    <property type="match status" value="1"/>
</dbReference>
<dbReference type="GO" id="GO:0012505">
    <property type="term" value="C:endomembrane system"/>
    <property type="evidence" value="ECO:0007669"/>
    <property type="project" value="UniProtKB-SubCell"/>
</dbReference>